<keyword evidence="4" id="KW-1185">Reference proteome</keyword>
<dbReference type="Proteomes" id="UP001157126">
    <property type="component" value="Unassembled WGS sequence"/>
</dbReference>
<evidence type="ECO:0000313" key="3">
    <source>
        <dbReference type="EMBL" id="GMA41563.1"/>
    </source>
</evidence>
<organism evidence="3 4">
    <name type="scientific">Mobilicoccus caccae</name>
    <dbReference type="NCBI Taxonomy" id="1859295"/>
    <lineage>
        <taxon>Bacteria</taxon>
        <taxon>Bacillati</taxon>
        <taxon>Actinomycetota</taxon>
        <taxon>Actinomycetes</taxon>
        <taxon>Micrococcales</taxon>
        <taxon>Dermatophilaceae</taxon>
        <taxon>Mobilicoccus</taxon>
    </lineage>
</organism>
<dbReference type="Gene3D" id="3.40.50.2300">
    <property type="match status" value="1"/>
</dbReference>
<gene>
    <name evidence="3" type="ORF">GCM10025883_36080</name>
</gene>
<dbReference type="InterPro" id="IPR023485">
    <property type="entry name" value="Ptyr_pPase"/>
</dbReference>
<keyword evidence="1" id="KW-0059">Arsenical resistance</keyword>
<proteinExistence type="predicted"/>
<comment type="caution">
    <text evidence="3">The sequence shown here is derived from an EMBL/GenBank/DDBJ whole genome shotgun (WGS) entry which is preliminary data.</text>
</comment>
<dbReference type="SUPFAM" id="SSF52788">
    <property type="entry name" value="Phosphotyrosine protein phosphatases I"/>
    <property type="match status" value="1"/>
</dbReference>
<dbReference type="EMBL" id="BSUO01000001">
    <property type="protein sequence ID" value="GMA41563.1"/>
    <property type="molecule type" value="Genomic_DNA"/>
</dbReference>
<dbReference type="PANTHER" id="PTHR43428:SF1">
    <property type="entry name" value="ARSENATE REDUCTASE"/>
    <property type="match status" value="1"/>
</dbReference>
<dbReference type="InterPro" id="IPR036196">
    <property type="entry name" value="Ptyr_pPase_sf"/>
</dbReference>
<feature type="domain" description="Phosphotyrosine protein phosphatase I" evidence="2">
    <location>
        <begin position="77"/>
        <end position="200"/>
    </location>
</feature>
<dbReference type="PANTHER" id="PTHR43428">
    <property type="entry name" value="ARSENATE REDUCTASE"/>
    <property type="match status" value="1"/>
</dbReference>
<dbReference type="NCBIfam" id="NF046112">
    <property type="entry name" value="MSMEG_6209_Nter"/>
    <property type="match status" value="1"/>
</dbReference>
<name>A0ABQ6IW97_9MICO</name>
<evidence type="ECO:0000313" key="4">
    <source>
        <dbReference type="Proteomes" id="UP001157126"/>
    </source>
</evidence>
<dbReference type="RefSeq" id="WP_284305108.1">
    <property type="nucleotide sequence ID" value="NZ_BSUO01000001.1"/>
</dbReference>
<accession>A0ABQ6IW97</accession>
<reference evidence="4" key="1">
    <citation type="journal article" date="2019" name="Int. J. Syst. Evol. Microbiol.">
        <title>The Global Catalogue of Microorganisms (GCM) 10K type strain sequencing project: providing services to taxonomists for standard genome sequencing and annotation.</title>
        <authorList>
            <consortium name="The Broad Institute Genomics Platform"/>
            <consortium name="The Broad Institute Genome Sequencing Center for Infectious Disease"/>
            <person name="Wu L."/>
            <person name="Ma J."/>
        </authorList>
    </citation>
    <scope>NUCLEOTIDE SEQUENCE [LARGE SCALE GENOMIC DNA]</scope>
    <source>
        <strain evidence="4">NBRC 113072</strain>
    </source>
</reference>
<dbReference type="Pfam" id="PF01451">
    <property type="entry name" value="LMWPc"/>
    <property type="match status" value="1"/>
</dbReference>
<evidence type="ECO:0000259" key="2">
    <source>
        <dbReference type="SMART" id="SM00226"/>
    </source>
</evidence>
<protein>
    <submittedName>
        <fullName evidence="3">Arsenate reductase ArsC</fullName>
    </submittedName>
</protein>
<dbReference type="SMART" id="SM00226">
    <property type="entry name" value="LMWPc"/>
    <property type="match status" value="1"/>
</dbReference>
<sequence length="239" mass="26395">MTITSDLTFARMADELAYRFEATFSRDEVVAIIERVRADLEPTSRHPEFLPVLVERAARDLLTSQARMRGAPAGAMPEILFVCEHNEGRSQMAAALAEHLSEGQVHVRSAGATPTGLLNPAVVAVLAERGIELTHVYPAPIREDTLRAADVVVTMGPDLPLIPGRRQVSWDIEDPHHRSVDDVRAIREDIEQRVIELLSELGVSVSPDAVRASHTQAPRPAQHHGLLERLHLPRRVSHA</sequence>
<evidence type="ECO:0000256" key="1">
    <source>
        <dbReference type="ARBA" id="ARBA00022849"/>
    </source>
</evidence>
<dbReference type="Gene3D" id="1.10.8.1060">
    <property type="entry name" value="Corynebacterium glutamicum thioredoxin-dependent arsenate reductase, N-terminal domain"/>
    <property type="match status" value="1"/>
</dbReference>